<keyword evidence="3" id="KW-1003">Cell membrane</keyword>
<evidence type="ECO:0000256" key="7">
    <source>
        <dbReference type="ARBA" id="ARBA00023136"/>
    </source>
</evidence>
<organism evidence="11">
    <name type="scientific">Vecturithrix granuli</name>
    <dbReference type="NCBI Taxonomy" id="1499967"/>
    <lineage>
        <taxon>Bacteria</taxon>
        <taxon>Candidatus Moduliflexota</taxon>
        <taxon>Candidatus Vecturitrichia</taxon>
        <taxon>Candidatus Vecturitrichales</taxon>
        <taxon>Candidatus Vecturitrichaceae</taxon>
        <taxon>Candidatus Vecturithrix</taxon>
    </lineage>
</organism>
<protein>
    <submittedName>
        <fullName evidence="11">DctQ9 protein</fullName>
    </submittedName>
</protein>
<evidence type="ECO:0000256" key="2">
    <source>
        <dbReference type="ARBA" id="ARBA00022448"/>
    </source>
</evidence>
<evidence type="ECO:0000256" key="4">
    <source>
        <dbReference type="ARBA" id="ARBA00022519"/>
    </source>
</evidence>
<dbReference type="Proteomes" id="UP000030661">
    <property type="component" value="Unassembled WGS sequence"/>
</dbReference>
<keyword evidence="2" id="KW-0813">Transport</keyword>
<dbReference type="PANTHER" id="PTHR35011">
    <property type="entry name" value="2,3-DIKETO-L-GULONATE TRAP TRANSPORTER SMALL PERMEASE PROTEIN YIAM"/>
    <property type="match status" value="1"/>
</dbReference>
<dbReference type="Pfam" id="PF04290">
    <property type="entry name" value="DctQ"/>
    <property type="match status" value="1"/>
</dbReference>
<evidence type="ECO:0000256" key="3">
    <source>
        <dbReference type="ARBA" id="ARBA00022475"/>
    </source>
</evidence>
<name>A0A0S6W6M1_VECG1</name>
<evidence type="ECO:0000259" key="10">
    <source>
        <dbReference type="Pfam" id="PF04290"/>
    </source>
</evidence>
<feature type="transmembrane region" description="Helical" evidence="9">
    <location>
        <begin position="48"/>
        <end position="66"/>
    </location>
</feature>
<feature type="transmembrane region" description="Helical" evidence="9">
    <location>
        <begin position="87"/>
        <end position="108"/>
    </location>
</feature>
<dbReference type="STRING" id="1499967.U27_02103"/>
<dbReference type="HOGENOM" id="CLU_086356_9_4_0"/>
<dbReference type="InterPro" id="IPR055348">
    <property type="entry name" value="DctQ"/>
</dbReference>
<keyword evidence="7 9" id="KW-0472">Membrane</keyword>
<keyword evidence="6 9" id="KW-1133">Transmembrane helix</keyword>
<dbReference type="GO" id="GO:0005886">
    <property type="term" value="C:plasma membrane"/>
    <property type="evidence" value="ECO:0007669"/>
    <property type="project" value="UniProtKB-SubCell"/>
</dbReference>
<evidence type="ECO:0000256" key="6">
    <source>
        <dbReference type="ARBA" id="ARBA00022989"/>
    </source>
</evidence>
<evidence type="ECO:0000313" key="12">
    <source>
        <dbReference type="Proteomes" id="UP000030661"/>
    </source>
</evidence>
<evidence type="ECO:0000256" key="1">
    <source>
        <dbReference type="ARBA" id="ARBA00004429"/>
    </source>
</evidence>
<dbReference type="GO" id="GO:0022857">
    <property type="term" value="F:transmembrane transporter activity"/>
    <property type="evidence" value="ECO:0007669"/>
    <property type="project" value="TreeGrafter"/>
</dbReference>
<comment type="similarity">
    <text evidence="8">Belongs to the TRAP transporter small permease family.</text>
</comment>
<comment type="subcellular location">
    <subcellularLocation>
        <location evidence="1">Cell inner membrane</location>
        <topology evidence="1">Multi-pass membrane protein</topology>
    </subcellularLocation>
</comment>
<keyword evidence="12" id="KW-1185">Reference proteome</keyword>
<gene>
    <name evidence="11" type="ORF">U27_02103</name>
</gene>
<feature type="transmembrane region" description="Helical" evidence="9">
    <location>
        <begin position="128"/>
        <end position="149"/>
    </location>
</feature>
<evidence type="ECO:0000256" key="5">
    <source>
        <dbReference type="ARBA" id="ARBA00022692"/>
    </source>
</evidence>
<dbReference type="GO" id="GO:0015740">
    <property type="term" value="P:C4-dicarboxylate transport"/>
    <property type="evidence" value="ECO:0007669"/>
    <property type="project" value="TreeGrafter"/>
</dbReference>
<dbReference type="eggNOG" id="COG3090">
    <property type="taxonomic scope" value="Bacteria"/>
</dbReference>
<dbReference type="AlphaFoldDB" id="A0A0S6W6M1"/>
<proteinExistence type="inferred from homology"/>
<dbReference type="PANTHER" id="PTHR35011:SF2">
    <property type="entry name" value="2,3-DIKETO-L-GULONATE TRAP TRANSPORTER SMALL PERMEASE PROTEIN YIAM"/>
    <property type="match status" value="1"/>
</dbReference>
<dbReference type="EMBL" id="DF820463">
    <property type="protein sequence ID" value="GAK55271.1"/>
    <property type="molecule type" value="Genomic_DNA"/>
</dbReference>
<feature type="domain" description="Tripartite ATP-independent periplasmic transporters DctQ component" evidence="10">
    <location>
        <begin position="24"/>
        <end position="150"/>
    </location>
</feature>
<accession>A0A0S6W6M1</accession>
<reference evidence="11" key="1">
    <citation type="journal article" date="2015" name="PeerJ">
        <title>First genomic representation of candidate bacterial phylum KSB3 points to enhanced environmental sensing as a trigger of wastewater bulking.</title>
        <authorList>
            <person name="Sekiguchi Y."/>
            <person name="Ohashi A."/>
            <person name="Parks D.H."/>
            <person name="Yamauchi T."/>
            <person name="Tyson G.W."/>
            <person name="Hugenholtz P."/>
        </authorList>
    </citation>
    <scope>NUCLEOTIDE SEQUENCE [LARGE SCALE GENOMIC DNA]</scope>
</reference>
<dbReference type="InterPro" id="IPR007387">
    <property type="entry name" value="TRAP_DctQ"/>
</dbReference>
<sequence length="160" mass="18357">MIKQIDRYMNQLMRFLIGACLAVMTILTLLAVFNRYVLNAPISWAEEVVRYLMIWMAMMGLGIAFRENRLVAIVMFQDLLPARPKKFVNQLIWALILFFSVMAIILGIQLVHLARNDETAALGISMIYPYLSVPVGFAFLILQMVFMALEARELQQAKPK</sequence>
<keyword evidence="4" id="KW-0997">Cell inner membrane</keyword>
<feature type="transmembrane region" description="Helical" evidence="9">
    <location>
        <begin position="12"/>
        <end position="36"/>
    </location>
</feature>
<evidence type="ECO:0000256" key="8">
    <source>
        <dbReference type="ARBA" id="ARBA00038436"/>
    </source>
</evidence>
<keyword evidence="5 9" id="KW-0812">Transmembrane</keyword>
<evidence type="ECO:0000256" key="9">
    <source>
        <dbReference type="SAM" id="Phobius"/>
    </source>
</evidence>
<evidence type="ECO:0000313" key="11">
    <source>
        <dbReference type="EMBL" id="GAK55271.1"/>
    </source>
</evidence>